<sequence length="244" mass="29007">MRVEATPNGKAICPGCTQQVVAKCGSKRIHHWAHQSNKNCDKWWEAETEWHRNWKKEFPLNWQEIIMRDEITGELHIADVRTDNNIIIEFQHSHIDTKEQASRESFYTNLIWVVDGTRLKNDFKRFQKGKYYFSSLMPQVFRTSFSYEIFPSNWIYRPVAVIFDFGRIETPKKSRHTKLYCLFPQRLNNEFIVAEISREAFIVSITKGNWLQRFENFINKIKAIEIAEREAFAALELIASRNNR</sequence>
<evidence type="ECO:0000313" key="5">
    <source>
        <dbReference type="Proteomes" id="UP000198319"/>
    </source>
</evidence>
<dbReference type="Proteomes" id="UP000180252">
    <property type="component" value="Unassembled WGS sequence"/>
</dbReference>
<dbReference type="Pfam" id="PF25164">
    <property type="entry name" value="CoiA_N"/>
    <property type="match status" value="1"/>
</dbReference>
<keyword evidence="5" id="KW-1185">Reference proteome</keyword>
<accession>A0A1S1J1S4</accession>
<reference evidence="4" key="2">
    <citation type="submission" date="2016-09" db="EMBL/GenBank/DDBJ databases">
        <authorList>
            <person name="Chen S."/>
            <person name="Walker E."/>
        </authorList>
    </citation>
    <scope>NUCLEOTIDE SEQUENCE [LARGE SCALE GENOMIC DNA]</scope>
    <source>
        <strain evidence="4">MSU</strain>
    </source>
</reference>
<evidence type="ECO:0000313" key="3">
    <source>
        <dbReference type="EMBL" id="OXB20497.1"/>
    </source>
</evidence>
<protein>
    <recommendedName>
        <fullName evidence="1">Competence protein CoiA-like N-terminal domain-containing protein</fullName>
    </recommendedName>
</protein>
<organism evidence="2 4">
    <name type="scientific">Flavobacterium tructae</name>
    <dbReference type="NCBI Taxonomy" id="1114873"/>
    <lineage>
        <taxon>Bacteria</taxon>
        <taxon>Pseudomonadati</taxon>
        <taxon>Bacteroidota</taxon>
        <taxon>Flavobacteriia</taxon>
        <taxon>Flavobacteriales</taxon>
        <taxon>Flavobacteriaceae</taxon>
        <taxon>Flavobacterium</taxon>
    </lineage>
</organism>
<dbReference type="STRING" id="1278819.BHE19_15345"/>
<proteinExistence type="predicted"/>
<reference evidence="2" key="1">
    <citation type="submission" date="2016-09" db="EMBL/GenBank/DDBJ databases">
        <authorList>
            <person name="Capua I."/>
            <person name="De Benedictis P."/>
            <person name="Joannis T."/>
            <person name="Lombin L.H."/>
            <person name="Cattoli G."/>
        </authorList>
    </citation>
    <scope>NUCLEOTIDE SEQUENCE [LARGE SCALE GENOMIC DNA]</scope>
    <source>
        <strain evidence="2">MSU</strain>
    </source>
</reference>
<evidence type="ECO:0000313" key="4">
    <source>
        <dbReference type="Proteomes" id="UP000180252"/>
    </source>
</evidence>
<gene>
    <name evidence="3" type="ORF">B0A71_06730</name>
    <name evidence="2" type="ORF">BHE19_15345</name>
</gene>
<feature type="domain" description="Competence protein CoiA-like N-terminal" evidence="1">
    <location>
        <begin position="12"/>
        <end position="41"/>
    </location>
</feature>
<evidence type="ECO:0000259" key="1">
    <source>
        <dbReference type="Pfam" id="PF25164"/>
    </source>
</evidence>
<dbReference type="AlphaFoldDB" id="A0A1S1J1S4"/>
<reference evidence="3 5" key="3">
    <citation type="submission" date="2016-11" db="EMBL/GenBank/DDBJ databases">
        <title>Whole genomes of Flavobacteriaceae.</title>
        <authorList>
            <person name="Stine C."/>
            <person name="Li C."/>
            <person name="Tadesse D."/>
        </authorList>
    </citation>
    <scope>NUCLEOTIDE SEQUENCE [LARGE SCALE GENOMIC DNA]</scope>
    <source>
        <strain evidence="3 5">ATCC BAA-2541</strain>
    </source>
</reference>
<evidence type="ECO:0000313" key="2">
    <source>
        <dbReference type="EMBL" id="OHT43728.1"/>
    </source>
</evidence>
<dbReference type="Proteomes" id="UP000198319">
    <property type="component" value="Unassembled WGS sequence"/>
</dbReference>
<comment type="caution">
    <text evidence="2">The sequence shown here is derived from an EMBL/GenBank/DDBJ whole genome shotgun (WGS) entry which is preliminary data.</text>
</comment>
<dbReference type="EMBL" id="MIKE01000026">
    <property type="protein sequence ID" value="OHT43728.1"/>
    <property type="molecule type" value="Genomic_DNA"/>
</dbReference>
<dbReference type="EMBL" id="MUHG01000013">
    <property type="protein sequence ID" value="OXB20497.1"/>
    <property type="molecule type" value="Genomic_DNA"/>
</dbReference>
<dbReference type="InterPro" id="IPR057253">
    <property type="entry name" value="CoiA-like_N"/>
</dbReference>
<name>A0A1S1J1S4_9FLAO</name>